<gene>
    <name evidence="1" type="ORF">PZE19_01105</name>
</gene>
<accession>A0ABT6F457</accession>
<protein>
    <submittedName>
        <fullName evidence="1">Uncharacterized protein</fullName>
    </submittedName>
</protein>
<dbReference type="Proteomes" id="UP001216907">
    <property type="component" value="Unassembled WGS sequence"/>
</dbReference>
<sequence length="278" mass="29587">MSNLRHVRKARITVESLEGRQLLSGLDQAIMQAVGSVAAQVQKAVASKAVATNPAAASAIVSALGGGVGSEWANLIRRQVRNPQSVVRQFIAGQTTYSTTGITFRTPHEQSLFTGRPYDQLLPLAAGGAVFKNNVMEFATILRGEFRDPDTSYYVFGVDRGAGGSLGPRFAARPGITPDALVTITVGPYGSSATGEIRDLTDGSVQSIDASRIVIRGATLRVFLDTSQFPSRGAALNRYRFAMWTQTQPGTDIADVASFAPDTSMIPIAVLRTVAARR</sequence>
<keyword evidence="2" id="KW-1185">Reference proteome</keyword>
<dbReference type="RefSeq" id="WP_277858737.1">
    <property type="nucleotide sequence ID" value="NZ_JARRAG010000001.1"/>
</dbReference>
<name>A0ABT6F457_9BACT</name>
<comment type="caution">
    <text evidence="1">The sequence shown here is derived from an EMBL/GenBank/DDBJ whole genome shotgun (WGS) entry which is preliminary data.</text>
</comment>
<evidence type="ECO:0000313" key="2">
    <source>
        <dbReference type="Proteomes" id="UP001216907"/>
    </source>
</evidence>
<reference evidence="1 2" key="1">
    <citation type="submission" date="2023-03" db="EMBL/GenBank/DDBJ databases">
        <title>Paludisphaera mucosa sp. nov. a novel planctomycete from northern fen.</title>
        <authorList>
            <person name="Ivanova A."/>
        </authorList>
    </citation>
    <scope>NUCLEOTIDE SEQUENCE [LARGE SCALE GENOMIC DNA]</scope>
    <source>
        <strain evidence="1 2">Pla2</strain>
    </source>
</reference>
<organism evidence="1 2">
    <name type="scientific">Paludisphaera mucosa</name>
    <dbReference type="NCBI Taxonomy" id="3030827"/>
    <lineage>
        <taxon>Bacteria</taxon>
        <taxon>Pseudomonadati</taxon>
        <taxon>Planctomycetota</taxon>
        <taxon>Planctomycetia</taxon>
        <taxon>Isosphaerales</taxon>
        <taxon>Isosphaeraceae</taxon>
        <taxon>Paludisphaera</taxon>
    </lineage>
</organism>
<dbReference type="EMBL" id="JARRAG010000001">
    <property type="protein sequence ID" value="MDG3002373.1"/>
    <property type="molecule type" value="Genomic_DNA"/>
</dbReference>
<proteinExistence type="predicted"/>
<evidence type="ECO:0000313" key="1">
    <source>
        <dbReference type="EMBL" id="MDG3002373.1"/>
    </source>
</evidence>